<feature type="transmembrane region" description="Helical" evidence="1">
    <location>
        <begin position="99"/>
        <end position="121"/>
    </location>
</feature>
<organism evidence="2">
    <name type="scientific">Candidatus Kentrum sp. LPFa</name>
    <dbReference type="NCBI Taxonomy" id="2126335"/>
    <lineage>
        <taxon>Bacteria</taxon>
        <taxon>Pseudomonadati</taxon>
        <taxon>Pseudomonadota</taxon>
        <taxon>Gammaproteobacteria</taxon>
        <taxon>Candidatus Kentrum</taxon>
    </lineage>
</organism>
<reference evidence="2" key="1">
    <citation type="submission" date="2019-02" db="EMBL/GenBank/DDBJ databases">
        <authorList>
            <person name="Gruber-Vodicka R. H."/>
            <person name="Seah K. B. B."/>
        </authorList>
    </citation>
    <scope>NUCLEOTIDE SEQUENCE</scope>
    <source>
        <strain evidence="2">BECK_S313</strain>
    </source>
</reference>
<feature type="transmembrane region" description="Helical" evidence="1">
    <location>
        <begin position="9"/>
        <end position="29"/>
    </location>
</feature>
<evidence type="ECO:0000313" key="2">
    <source>
        <dbReference type="EMBL" id="VFK20165.1"/>
    </source>
</evidence>
<proteinExistence type="predicted"/>
<sequence length="132" mass="14879">MGNKKAKWLIYTVLVGLIPILSRLIVWFATKEGTVEILSSSDFIVFGLVLHISNINEIEHYSSLDEAWKTFQNGVSILFIVIYSVFLSLTLIDGNLVDLTVVTSCTMVLAFFSFLIGYSVYDRISKIDDRTC</sequence>
<evidence type="ECO:0000256" key="1">
    <source>
        <dbReference type="SAM" id="Phobius"/>
    </source>
</evidence>
<feature type="transmembrane region" description="Helical" evidence="1">
    <location>
        <begin position="74"/>
        <end position="93"/>
    </location>
</feature>
<keyword evidence="1" id="KW-0472">Membrane</keyword>
<protein>
    <submittedName>
        <fullName evidence="2">Uncharacterized protein</fullName>
    </submittedName>
</protein>
<gene>
    <name evidence="2" type="ORF">BECKLPF1236B_GA0070989_12013</name>
</gene>
<accession>A0A450WSZ2</accession>
<name>A0A450WSZ2_9GAMM</name>
<keyword evidence="1" id="KW-0812">Transmembrane</keyword>
<keyword evidence="1" id="KW-1133">Transmembrane helix</keyword>
<feature type="transmembrane region" description="Helical" evidence="1">
    <location>
        <begin position="35"/>
        <end position="53"/>
    </location>
</feature>
<dbReference type="AlphaFoldDB" id="A0A450WSZ2"/>
<dbReference type="EMBL" id="CAADFK010000201">
    <property type="protein sequence ID" value="VFK20165.1"/>
    <property type="molecule type" value="Genomic_DNA"/>
</dbReference>